<keyword evidence="10" id="KW-1185">Reference proteome</keyword>
<sequence length="496" mass="56536">MPRAALFLLMVIWKGFLAQLEQSEYHLASNAVETQRGLCTLIHCRFTFPIHNSLGDNPKAFWSREDHSPIYHPPVVSSDPDDHVHPDTIHRFKFLGDLRKRECNFRIDDATYTDAGAFVFNIQGDFFYSYILYPVRVQVNDLNEKPLIQHPSELIAGAEVTIICTAPGRCRGTPPNIIWKGTLKTDNITEIITIVNGDLEVTYSSSITFTPSIMHHDQTLICQVFYPAVDLDVLKEITLNVIDPATTTTTTTRSPITAALIHKMIATTIDCNTEDTTTNPTSRFSIRPRPSPSPSPEVKPDPEDYINPEDFPDPEDYLDPETQPKPEKPDPEDQFKPEYWPKYGDWLKSNCKEEYKAITCTCWIRSNPPPVLRWMINEEIVTGNFSNLTMQMFSSTYGHKAKGTLILHDIKASTVFIHCLNANKEDTSTNWLDEFEFEIFILIICGSIIFIALTLLCAFFCGKRSKRREKGKRTRAEKGWGLGNEEVGHIMNRHNF</sequence>
<dbReference type="InterPro" id="IPR007110">
    <property type="entry name" value="Ig-like_dom"/>
</dbReference>
<evidence type="ECO:0000256" key="6">
    <source>
        <dbReference type="SAM" id="MobiDB-lite"/>
    </source>
</evidence>
<proteinExistence type="predicted"/>
<dbReference type="GO" id="GO:0005886">
    <property type="term" value="C:plasma membrane"/>
    <property type="evidence" value="ECO:0007669"/>
    <property type="project" value="TreeGrafter"/>
</dbReference>
<dbReference type="SUPFAM" id="SSF48726">
    <property type="entry name" value="Immunoglobulin"/>
    <property type="match status" value="2"/>
</dbReference>
<comment type="subcellular location">
    <subcellularLocation>
        <location evidence="1">Membrane</location>
        <topology evidence="1">Single-pass membrane protein</topology>
    </subcellularLocation>
</comment>
<evidence type="ECO:0000256" key="2">
    <source>
        <dbReference type="ARBA" id="ARBA00022692"/>
    </source>
</evidence>
<feature type="compositionally biased region" description="Basic and acidic residues" evidence="6">
    <location>
        <begin position="322"/>
        <end position="336"/>
    </location>
</feature>
<evidence type="ECO:0000313" key="10">
    <source>
        <dbReference type="Proteomes" id="UP000515156"/>
    </source>
</evidence>
<dbReference type="InParanoid" id="A0A6P7YXF7"/>
<protein>
    <submittedName>
        <fullName evidence="11">Sialic acid-binding Ig-like lectin 5</fullName>
    </submittedName>
</protein>
<dbReference type="PANTHER" id="PTHR12035:SF125">
    <property type="entry name" value="SIALIC ACID-BINDING IG-LIKE LECTIN 5"/>
    <property type="match status" value="1"/>
</dbReference>
<evidence type="ECO:0000256" key="4">
    <source>
        <dbReference type="ARBA" id="ARBA00023136"/>
    </source>
</evidence>
<dbReference type="GO" id="GO:0033691">
    <property type="term" value="F:sialic acid binding"/>
    <property type="evidence" value="ECO:0007669"/>
    <property type="project" value="TreeGrafter"/>
</dbReference>
<dbReference type="InterPro" id="IPR013783">
    <property type="entry name" value="Ig-like_fold"/>
</dbReference>
<gene>
    <name evidence="11" type="primary">LOC115476793</name>
</gene>
<evidence type="ECO:0000256" key="3">
    <source>
        <dbReference type="ARBA" id="ARBA00022989"/>
    </source>
</evidence>
<dbReference type="PROSITE" id="PS50835">
    <property type="entry name" value="IG_LIKE"/>
    <property type="match status" value="1"/>
</dbReference>
<keyword evidence="8" id="KW-0732">Signal</keyword>
<reference evidence="11" key="1">
    <citation type="submission" date="2025-08" db="UniProtKB">
        <authorList>
            <consortium name="RefSeq"/>
        </authorList>
    </citation>
    <scope>IDENTIFICATION</scope>
</reference>
<dbReference type="Pfam" id="PF08205">
    <property type="entry name" value="C2-set_2"/>
    <property type="match status" value="1"/>
</dbReference>
<dbReference type="PANTHER" id="PTHR12035">
    <property type="entry name" value="SIALIC ACID BINDING IMMUNOGLOBULIN-LIKE LECTIN"/>
    <property type="match status" value="1"/>
</dbReference>
<dbReference type="OrthoDB" id="5843397at2759"/>
<dbReference type="Proteomes" id="UP000515156">
    <property type="component" value="Chromosome 8"/>
</dbReference>
<keyword evidence="3 7" id="KW-1133">Transmembrane helix</keyword>
<evidence type="ECO:0000256" key="1">
    <source>
        <dbReference type="ARBA" id="ARBA00004167"/>
    </source>
</evidence>
<evidence type="ECO:0000256" key="8">
    <source>
        <dbReference type="SAM" id="SignalP"/>
    </source>
</evidence>
<dbReference type="InterPro" id="IPR051036">
    <property type="entry name" value="SIGLEC"/>
</dbReference>
<keyword evidence="4 7" id="KW-0472">Membrane</keyword>
<dbReference type="Gene3D" id="2.60.40.10">
    <property type="entry name" value="Immunoglobulins"/>
    <property type="match status" value="2"/>
</dbReference>
<evidence type="ECO:0000256" key="7">
    <source>
        <dbReference type="SAM" id="Phobius"/>
    </source>
</evidence>
<keyword evidence="2 7" id="KW-0812">Transmembrane</keyword>
<dbReference type="InterPro" id="IPR036179">
    <property type="entry name" value="Ig-like_dom_sf"/>
</dbReference>
<dbReference type="InterPro" id="IPR013162">
    <property type="entry name" value="CD80_C2-set"/>
</dbReference>
<name>A0A6P7YXF7_9AMPH</name>
<evidence type="ECO:0000313" key="11">
    <source>
        <dbReference type="RefSeq" id="XP_030069231.1"/>
    </source>
</evidence>
<dbReference type="GO" id="GO:0007155">
    <property type="term" value="P:cell adhesion"/>
    <property type="evidence" value="ECO:0007669"/>
    <property type="project" value="TreeGrafter"/>
</dbReference>
<organism evidence="10 11">
    <name type="scientific">Microcaecilia unicolor</name>
    <dbReference type="NCBI Taxonomy" id="1415580"/>
    <lineage>
        <taxon>Eukaryota</taxon>
        <taxon>Metazoa</taxon>
        <taxon>Chordata</taxon>
        <taxon>Craniata</taxon>
        <taxon>Vertebrata</taxon>
        <taxon>Euteleostomi</taxon>
        <taxon>Amphibia</taxon>
        <taxon>Gymnophiona</taxon>
        <taxon>Siphonopidae</taxon>
        <taxon>Microcaecilia</taxon>
    </lineage>
</organism>
<dbReference type="AlphaFoldDB" id="A0A6P7YXF7"/>
<feature type="domain" description="Ig-like" evidence="9">
    <location>
        <begin position="146"/>
        <end position="238"/>
    </location>
</feature>
<dbReference type="KEGG" id="muo:115476793"/>
<feature type="transmembrane region" description="Helical" evidence="7">
    <location>
        <begin position="439"/>
        <end position="462"/>
    </location>
</feature>
<keyword evidence="5" id="KW-1015">Disulfide bond</keyword>
<feature type="compositionally biased region" description="Low complexity" evidence="6">
    <location>
        <begin position="272"/>
        <end position="288"/>
    </location>
</feature>
<dbReference type="RefSeq" id="XP_030069231.1">
    <property type="nucleotide sequence ID" value="XM_030213371.1"/>
</dbReference>
<feature type="chain" id="PRO_5027595732" evidence="8">
    <location>
        <begin position="19"/>
        <end position="496"/>
    </location>
</feature>
<evidence type="ECO:0000256" key="5">
    <source>
        <dbReference type="ARBA" id="ARBA00023157"/>
    </source>
</evidence>
<feature type="signal peptide" evidence="8">
    <location>
        <begin position="1"/>
        <end position="18"/>
    </location>
</feature>
<feature type="region of interest" description="Disordered" evidence="6">
    <location>
        <begin position="272"/>
        <end position="338"/>
    </location>
</feature>
<dbReference type="GeneID" id="115476793"/>
<evidence type="ECO:0000259" key="9">
    <source>
        <dbReference type="PROSITE" id="PS50835"/>
    </source>
</evidence>
<accession>A0A6P7YXF7</accession>
<feature type="compositionally biased region" description="Acidic residues" evidence="6">
    <location>
        <begin position="303"/>
        <end position="319"/>
    </location>
</feature>